<evidence type="ECO:0000313" key="2">
    <source>
        <dbReference type="Proteomes" id="UP000593567"/>
    </source>
</evidence>
<dbReference type="EMBL" id="VXIV02002161">
    <property type="protein sequence ID" value="KAF6027019.1"/>
    <property type="molecule type" value="Genomic_DNA"/>
</dbReference>
<dbReference type="Proteomes" id="UP000593567">
    <property type="component" value="Unassembled WGS sequence"/>
</dbReference>
<sequence>MLKQSSSDPNLNNTVTTPCIISLVVLNYAKLRILEFYYDFMARYVYRKDFQYVTMDTDSGYMSLSAPLEKIIRPELCLEYFQNYGSWLPKLFCQQHKDAFIKTRMQSKESKMEKCCEAQLKFDKNSPGLFKTEFVGDGIIALNSKTYFCWGSIGQTKLSSNGLSKTQNDLRKDLECTILKPLIVSSLCH</sequence>
<dbReference type="OrthoDB" id="6153129at2759"/>
<name>A0A7J7JKZ8_BUGNE</name>
<protein>
    <recommendedName>
        <fullName evidence="3">DNA-directed DNA polymerase</fullName>
    </recommendedName>
</protein>
<dbReference type="PANTHER" id="PTHR33206:SF1">
    <property type="entry name" value="DNA-DIRECTED DNA POLYMERASE"/>
    <property type="match status" value="1"/>
</dbReference>
<accession>A0A7J7JKZ8</accession>
<proteinExistence type="predicted"/>
<organism evidence="1 2">
    <name type="scientific">Bugula neritina</name>
    <name type="common">Brown bryozoan</name>
    <name type="synonym">Sertularia neritina</name>
    <dbReference type="NCBI Taxonomy" id="10212"/>
    <lineage>
        <taxon>Eukaryota</taxon>
        <taxon>Metazoa</taxon>
        <taxon>Spiralia</taxon>
        <taxon>Lophotrochozoa</taxon>
        <taxon>Bryozoa</taxon>
        <taxon>Gymnolaemata</taxon>
        <taxon>Cheilostomatida</taxon>
        <taxon>Flustrina</taxon>
        <taxon>Buguloidea</taxon>
        <taxon>Bugulidae</taxon>
        <taxon>Bugula</taxon>
    </lineage>
</organism>
<dbReference type="PANTHER" id="PTHR33206">
    <property type="entry name" value="PROTEIN CBG10425"/>
    <property type="match status" value="1"/>
</dbReference>
<reference evidence="1" key="1">
    <citation type="submission" date="2020-06" db="EMBL/GenBank/DDBJ databases">
        <title>Draft genome of Bugula neritina, a colonial animal packing powerful symbionts and potential medicines.</title>
        <authorList>
            <person name="Rayko M."/>
        </authorList>
    </citation>
    <scope>NUCLEOTIDE SEQUENCE [LARGE SCALE GENOMIC DNA]</scope>
    <source>
        <strain evidence="1">Kwan_BN1</strain>
    </source>
</reference>
<gene>
    <name evidence="1" type="ORF">EB796_014668</name>
</gene>
<evidence type="ECO:0008006" key="3">
    <source>
        <dbReference type="Google" id="ProtNLM"/>
    </source>
</evidence>
<keyword evidence="2" id="KW-1185">Reference proteome</keyword>
<evidence type="ECO:0000313" key="1">
    <source>
        <dbReference type="EMBL" id="KAF6027019.1"/>
    </source>
</evidence>
<dbReference type="AlphaFoldDB" id="A0A7J7JKZ8"/>
<comment type="caution">
    <text evidence="1">The sequence shown here is derived from an EMBL/GenBank/DDBJ whole genome shotgun (WGS) entry which is preliminary data.</text>
</comment>